<comment type="caution">
    <text evidence="1">The sequence shown here is derived from an EMBL/GenBank/DDBJ whole genome shotgun (WGS) entry which is preliminary data.</text>
</comment>
<sequence>MCGLSSWKTNPAPWPKRTMRRLAESRSITAFARKTISTGAPIEHTNTCPGRDETAGQADVLNPAAKHLRALRDQDLGIAFNGKAFMTPTLRSHCIRLATVLRAEVQWVLTMLVHASSSIAPLSFQKRKGPPNRLSTVLPHVLSCLCNSDGHHFLCRVSQMARRE</sequence>
<dbReference type="Proteomes" id="UP000292958">
    <property type="component" value="Unassembled WGS sequence"/>
</dbReference>
<organism evidence="1 2">
    <name type="scientific">Edaphobacter modestus</name>
    <dbReference type="NCBI Taxonomy" id="388466"/>
    <lineage>
        <taxon>Bacteria</taxon>
        <taxon>Pseudomonadati</taxon>
        <taxon>Acidobacteriota</taxon>
        <taxon>Terriglobia</taxon>
        <taxon>Terriglobales</taxon>
        <taxon>Acidobacteriaceae</taxon>
        <taxon>Edaphobacter</taxon>
    </lineage>
</organism>
<name>A0A4Q7XY40_9BACT</name>
<evidence type="ECO:0000313" key="1">
    <source>
        <dbReference type="EMBL" id="RZU29018.1"/>
    </source>
</evidence>
<dbReference type="AlphaFoldDB" id="A0A4Q7XY40"/>
<keyword evidence="2" id="KW-1185">Reference proteome</keyword>
<proteinExistence type="predicted"/>
<dbReference type="EMBL" id="SHKW01000008">
    <property type="protein sequence ID" value="RZU29018.1"/>
    <property type="molecule type" value="Genomic_DNA"/>
</dbReference>
<reference evidence="1 2" key="1">
    <citation type="submission" date="2019-02" db="EMBL/GenBank/DDBJ databases">
        <title>Genomic Encyclopedia of Archaeal and Bacterial Type Strains, Phase II (KMG-II): from individual species to whole genera.</title>
        <authorList>
            <person name="Goeker M."/>
        </authorList>
    </citation>
    <scope>NUCLEOTIDE SEQUENCE [LARGE SCALE GENOMIC DNA]</scope>
    <source>
        <strain evidence="1 2">DSM 18101</strain>
    </source>
</reference>
<evidence type="ECO:0000313" key="2">
    <source>
        <dbReference type="Proteomes" id="UP000292958"/>
    </source>
</evidence>
<accession>A0A4Q7XY40</accession>
<gene>
    <name evidence="1" type="ORF">BDD14_6610</name>
</gene>
<protein>
    <submittedName>
        <fullName evidence="1">Uncharacterized protein</fullName>
    </submittedName>
</protein>